<evidence type="ECO:0000313" key="1">
    <source>
        <dbReference type="EMBL" id="VAX30945.1"/>
    </source>
</evidence>
<organism evidence="1">
    <name type="scientific">hydrothermal vent metagenome</name>
    <dbReference type="NCBI Taxonomy" id="652676"/>
    <lineage>
        <taxon>unclassified sequences</taxon>
        <taxon>metagenomes</taxon>
        <taxon>ecological metagenomes</taxon>
    </lineage>
</organism>
<accession>A0A3B1DGU7</accession>
<name>A0A3B1DGU7_9ZZZZ</name>
<reference evidence="1" key="1">
    <citation type="submission" date="2018-06" db="EMBL/GenBank/DDBJ databases">
        <authorList>
            <person name="Zhirakovskaya E."/>
        </authorList>
    </citation>
    <scope>NUCLEOTIDE SEQUENCE</scope>
</reference>
<dbReference type="Gene3D" id="2.40.160.50">
    <property type="entry name" value="membrane protein fhac: a member of the omp85/tpsb transporter family"/>
    <property type="match status" value="1"/>
</dbReference>
<protein>
    <submittedName>
        <fullName evidence="1">Uncharacterized protein</fullName>
    </submittedName>
</protein>
<proteinExistence type="predicted"/>
<gene>
    <name evidence="1" type="ORF">MNBD_NITROSPIRAE01-41</name>
</gene>
<sequence length="64" mass="7263">MVDDAHNVFKVDQFKSDVGAGLRFFVDLFGVYPAILRADLAVPIASPREDEQKIHYYLNMGQSF</sequence>
<dbReference type="AlphaFoldDB" id="A0A3B1DGU7"/>
<dbReference type="EMBL" id="UOGF01000068">
    <property type="protein sequence ID" value="VAX30945.1"/>
    <property type="molecule type" value="Genomic_DNA"/>
</dbReference>